<comment type="function">
    <text evidence="6">May play the central regulatory role in sporulation. It may be an element of the effector pathway responsible for the activation of sporulation genes in response to nutritional stress. Spo0A may act in concert with spo0H (a sigma factor) to control the expression of some genes that are critical to the sporulation process.</text>
</comment>
<dbReference type="PROSITE" id="PS50110">
    <property type="entry name" value="RESPONSE_REGULATORY"/>
    <property type="match status" value="1"/>
</dbReference>
<reference evidence="10 11" key="1">
    <citation type="submission" date="2014-07" db="EMBL/GenBank/DDBJ databases">
        <title>Draft genome of Clostridium sulfidigenes 113A isolated from sediments associated with methane hydrate from Krishna Godavari basin.</title>
        <authorList>
            <person name="Honkalas V.S."/>
            <person name="Dabir A.P."/>
            <person name="Arora P."/>
            <person name="Dhakephalkar P.K."/>
        </authorList>
    </citation>
    <scope>NUCLEOTIDE SEQUENCE [LARGE SCALE GENOMIC DNA]</scope>
    <source>
        <strain evidence="10 11">113A</strain>
    </source>
</reference>
<keyword evidence="5" id="KW-0804">Transcription</keyword>
<accession>A0A084J9F5</accession>
<dbReference type="InterPro" id="IPR039420">
    <property type="entry name" value="WalR-like"/>
</dbReference>
<dbReference type="RefSeq" id="WP_035134249.1">
    <property type="nucleotide sequence ID" value="NZ_JPMD01000033.1"/>
</dbReference>
<evidence type="ECO:0000256" key="2">
    <source>
        <dbReference type="ARBA" id="ARBA00022553"/>
    </source>
</evidence>
<dbReference type="InterPro" id="IPR000792">
    <property type="entry name" value="Tscrpt_reg_LuxR_C"/>
</dbReference>
<keyword evidence="4" id="KW-0238">DNA-binding</keyword>
<dbReference type="PANTHER" id="PTHR43214">
    <property type="entry name" value="TWO-COMPONENT RESPONSE REGULATOR"/>
    <property type="match status" value="1"/>
</dbReference>
<dbReference type="eggNOG" id="COG2197">
    <property type="taxonomic scope" value="Bacteria"/>
</dbReference>
<evidence type="ECO:0000259" key="9">
    <source>
        <dbReference type="PROSITE" id="PS50110"/>
    </source>
</evidence>
<dbReference type="InterPro" id="IPR001789">
    <property type="entry name" value="Sig_transdc_resp-reg_receiver"/>
</dbReference>
<dbReference type="SMART" id="SM00421">
    <property type="entry name" value="HTH_LUXR"/>
    <property type="match status" value="1"/>
</dbReference>
<evidence type="ECO:0000313" key="11">
    <source>
        <dbReference type="Proteomes" id="UP000028542"/>
    </source>
</evidence>
<dbReference type="InterPro" id="IPR016032">
    <property type="entry name" value="Sig_transdc_resp-reg_C-effctor"/>
</dbReference>
<dbReference type="EMBL" id="JPMD01000033">
    <property type="protein sequence ID" value="KEZ85589.1"/>
    <property type="molecule type" value="Genomic_DNA"/>
</dbReference>
<feature type="modified residue" description="4-aspartylphosphate" evidence="7">
    <location>
        <position position="55"/>
    </location>
</feature>
<dbReference type="Pfam" id="PF00072">
    <property type="entry name" value="Response_reg"/>
    <property type="match status" value="1"/>
</dbReference>
<dbReference type="AlphaFoldDB" id="A0A084J9F5"/>
<comment type="caution">
    <text evidence="10">The sequence shown here is derived from an EMBL/GenBank/DDBJ whole genome shotgun (WGS) entry which is preliminary data.</text>
</comment>
<dbReference type="SUPFAM" id="SSF52172">
    <property type="entry name" value="CheY-like"/>
    <property type="match status" value="1"/>
</dbReference>
<dbReference type="Proteomes" id="UP000028542">
    <property type="component" value="Unassembled WGS sequence"/>
</dbReference>
<sequence>MSIKILICDDDALIRESLKIILSMDEELNVVHVCENGLEAVKYCCNNSVDVALLDVRMPKLNGVETTKEICKVTSTKVIILTTFDEDEYISSSLRNGAKGYLLKSNSPNTIINTIKVVHNGSDVVENGIIDKLLSKTSPVCPNPNMNNFSKREVEIIESIAEGLSNKEISEKLYISEGTVKNYITNILTKTNLKHRTQIAVYYLKGKI</sequence>
<dbReference type="GO" id="GO:0000160">
    <property type="term" value="P:phosphorelay signal transduction system"/>
    <property type="evidence" value="ECO:0007669"/>
    <property type="project" value="InterPro"/>
</dbReference>
<protein>
    <recommendedName>
        <fullName evidence="1">Stage 0 sporulation protein A homolog</fullName>
    </recommendedName>
</protein>
<evidence type="ECO:0000259" key="8">
    <source>
        <dbReference type="PROSITE" id="PS50043"/>
    </source>
</evidence>
<keyword evidence="3" id="KW-0805">Transcription regulation</keyword>
<dbReference type="SMART" id="SM00448">
    <property type="entry name" value="REC"/>
    <property type="match status" value="1"/>
</dbReference>
<evidence type="ECO:0000256" key="6">
    <source>
        <dbReference type="ARBA" id="ARBA00024867"/>
    </source>
</evidence>
<evidence type="ECO:0000313" key="10">
    <source>
        <dbReference type="EMBL" id="KEZ85589.1"/>
    </source>
</evidence>
<organism evidence="10 11">
    <name type="scientific">Clostridium sulfidigenes</name>
    <dbReference type="NCBI Taxonomy" id="318464"/>
    <lineage>
        <taxon>Bacteria</taxon>
        <taxon>Bacillati</taxon>
        <taxon>Bacillota</taxon>
        <taxon>Clostridia</taxon>
        <taxon>Eubacteriales</taxon>
        <taxon>Clostridiaceae</taxon>
        <taxon>Clostridium</taxon>
    </lineage>
</organism>
<feature type="domain" description="HTH luxR-type" evidence="8">
    <location>
        <begin position="142"/>
        <end position="207"/>
    </location>
</feature>
<dbReference type="CDD" id="cd17535">
    <property type="entry name" value="REC_NarL-like"/>
    <property type="match status" value="1"/>
</dbReference>
<dbReference type="GO" id="GO:0003677">
    <property type="term" value="F:DNA binding"/>
    <property type="evidence" value="ECO:0007669"/>
    <property type="project" value="UniProtKB-KW"/>
</dbReference>
<dbReference type="PROSITE" id="PS50043">
    <property type="entry name" value="HTH_LUXR_2"/>
    <property type="match status" value="1"/>
</dbReference>
<dbReference type="GO" id="GO:0006355">
    <property type="term" value="P:regulation of DNA-templated transcription"/>
    <property type="evidence" value="ECO:0007669"/>
    <property type="project" value="InterPro"/>
</dbReference>
<dbReference type="PANTHER" id="PTHR43214:SF40">
    <property type="entry name" value="TRANSCRIPTIONAL REGULATORY PROTEIN LNRK"/>
    <property type="match status" value="1"/>
</dbReference>
<evidence type="ECO:0000256" key="7">
    <source>
        <dbReference type="PROSITE-ProRule" id="PRU00169"/>
    </source>
</evidence>
<evidence type="ECO:0000256" key="4">
    <source>
        <dbReference type="ARBA" id="ARBA00023125"/>
    </source>
</evidence>
<proteinExistence type="predicted"/>
<name>A0A084J9F5_9CLOT</name>
<keyword evidence="2 7" id="KW-0597">Phosphoprotein</keyword>
<dbReference type="SUPFAM" id="SSF46894">
    <property type="entry name" value="C-terminal effector domain of the bipartite response regulators"/>
    <property type="match status" value="1"/>
</dbReference>
<evidence type="ECO:0000256" key="3">
    <source>
        <dbReference type="ARBA" id="ARBA00023015"/>
    </source>
</evidence>
<keyword evidence="11" id="KW-1185">Reference proteome</keyword>
<dbReference type="InterPro" id="IPR058245">
    <property type="entry name" value="NreC/VraR/RcsB-like_REC"/>
</dbReference>
<dbReference type="STRING" id="318464.IO99_13960"/>
<dbReference type="PRINTS" id="PR00038">
    <property type="entry name" value="HTHLUXR"/>
</dbReference>
<evidence type="ECO:0000256" key="5">
    <source>
        <dbReference type="ARBA" id="ARBA00023163"/>
    </source>
</evidence>
<dbReference type="CDD" id="cd06170">
    <property type="entry name" value="LuxR_C_like"/>
    <property type="match status" value="1"/>
</dbReference>
<dbReference type="Pfam" id="PF00196">
    <property type="entry name" value="GerE"/>
    <property type="match status" value="1"/>
</dbReference>
<feature type="domain" description="Response regulatory" evidence="9">
    <location>
        <begin position="4"/>
        <end position="119"/>
    </location>
</feature>
<gene>
    <name evidence="10" type="ORF">IO99_13960</name>
</gene>
<dbReference type="Gene3D" id="3.40.50.2300">
    <property type="match status" value="1"/>
</dbReference>
<dbReference type="InterPro" id="IPR011006">
    <property type="entry name" value="CheY-like_superfamily"/>
</dbReference>
<dbReference type="PROSITE" id="PS00622">
    <property type="entry name" value="HTH_LUXR_1"/>
    <property type="match status" value="1"/>
</dbReference>
<evidence type="ECO:0000256" key="1">
    <source>
        <dbReference type="ARBA" id="ARBA00018672"/>
    </source>
</evidence>